<feature type="compositionally biased region" description="Polar residues" evidence="1">
    <location>
        <begin position="122"/>
        <end position="137"/>
    </location>
</feature>
<proteinExistence type="predicted"/>
<dbReference type="Proteomes" id="UP001194696">
    <property type="component" value="Unassembled WGS sequence"/>
</dbReference>
<keyword evidence="3" id="KW-1185">Reference proteome</keyword>
<protein>
    <submittedName>
        <fullName evidence="2">Uncharacterized protein</fullName>
    </submittedName>
</protein>
<organism evidence="2 3">
    <name type="scientific">Linnemannia gamsii</name>
    <dbReference type="NCBI Taxonomy" id="64522"/>
    <lineage>
        <taxon>Eukaryota</taxon>
        <taxon>Fungi</taxon>
        <taxon>Fungi incertae sedis</taxon>
        <taxon>Mucoromycota</taxon>
        <taxon>Mortierellomycotina</taxon>
        <taxon>Mortierellomycetes</taxon>
        <taxon>Mortierellales</taxon>
        <taxon>Mortierellaceae</taxon>
        <taxon>Linnemannia</taxon>
    </lineage>
</organism>
<feature type="compositionally biased region" description="Basic residues" evidence="1">
    <location>
        <begin position="1"/>
        <end position="40"/>
    </location>
</feature>
<feature type="region of interest" description="Disordered" evidence="1">
    <location>
        <begin position="1"/>
        <end position="177"/>
    </location>
</feature>
<gene>
    <name evidence="2" type="ORF">BGZ96_009839</name>
</gene>
<evidence type="ECO:0000256" key="1">
    <source>
        <dbReference type="SAM" id="MobiDB-lite"/>
    </source>
</evidence>
<sequence>KRAIGLHRKKDHHKHTSGSCKHEKRAIGLHRKKDHHKHKSGSCNHEKRAISFHHKKSHHKNVDYSHHHKSSSNSNKMQKRAAKKANKRVNYDEELAFHRKISRNRKNHTLGKKKNGKRDMFSKNQAMAAQDEYTTVRAQEPMFKTQDIKKDHSTKKQHKVTSARKSKKAQRKQKKEN</sequence>
<evidence type="ECO:0000313" key="3">
    <source>
        <dbReference type="Proteomes" id="UP001194696"/>
    </source>
</evidence>
<feature type="compositionally biased region" description="Basic residues" evidence="1">
    <location>
        <begin position="77"/>
        <end position="87"/>
    </location>
</feature>
<accession>A0ABQ7JVP0</accession>
<feature type="compositionally biased region" description="Basic residues" evidence="1">
    <location>
        <begin position="152"/>
        <end position="177"/>
    </location>
</feature>
<dbReference type="EMBL" id="JAAAIM010000610">
    <property type="protein sequence ID" value="KAG0286008.1"/>
    <property type="molecule type" value="Genomic_DNA"/>
</dbReference>
<feature type="non-terminal residue" evidence="2">
    <location>
        <position position="1"/>
    </location>
</feature>
<comment type="caution">
    <text evidence="2">The sequence shown here is derived from an EMBL/GenBank/DDBJ whole genome shotgun (WGS) entry which is preliminary data.</text>
</comment>
<name>A0ABQ7JVP0_9FUNG</name>
<feature type="compositionally biased region" description="Basic residues" evidence="1">
    <location>
        <begin position="50"/>
        <end position="59"/>
    </location>
</feature>
<reference evidence="2 3" key="1">
    <citation type="journal article" date="2020" name="Fungal Divers.">
        <title>Resolving the Mortierellaceae phylogeny through synthesis of multi-gene phylogenetics and phylogenomics.</title>
        <authorList>
            <person name="Vandepol N."/>
            <person name="Liber J."/>
            <person name="Desiro A."/>
            <person name="Na H."/>
            <person name="Kennedy M."/>
            <person name="Barry K."/>
            <person name="Grigoriev I.V."/>
            <person name="Miller A.N."/>
            <person name="O'Donnell K."/>
            <person name="Stajich J.E."/>
            <person name="Bonito G."/>
        </authorList>
    </citation>
    <scope>NUCLEOTIDE SEQUENCE [LARGE SCALE GENOMIC DNA]</scope>
    <source>
        <strain evidence="2 3">AD045</strain>
    </source>
</reference>
<evidence type="ECO:0000313" key="2">
    <source>
        <dbReference type="EMBL" id="KAG0286008.1"/>
    </source>
</evidence>
<feature type="compositionally biased region" description="Basic residues" evidence="1">
    <location>
        <begin position="98"/>
        <end position="116"/>
    </location>
</feature>